<dbReference type="CDD" id="cd07185">
    <property type="entry name" value="OmpA_C-like"/>
    <property type="match status" value="1"/>
</dbReference>
<dbReference type="InterPro" id="IPR050330">
    <property type="entry name" value="Bact_OuterMem_StrucFunc"/>
</dbReference>
<sequence>MITLAKTTGALLIAGFTLTACAEGALTTSPNANRNQGALIGAAAGAALGQLAGGDTESTAIGAALGAGAGALIGYNLDQQEAELRRDLAGSGATIENTGDRLIVNLPNDVTFATGSSTVQPGFRSQLVQLSQSLNTYAQSRVQITGHTDSVGAADFNQGLSEARALSVAQVLIGQGVPSSRLNITGAGETQPIASNDTEAGRAQNRRVEVVIIPTQQ</sequence>
<dbReference type="Proteomes" id="UP000244932">
    <property type="component" value="Unassembled WGS sequence"/>
</dbReference>
<feature type="signal peptide" evidence="5">
    <location>
        <begin position="1"/>
        <end position="22"/>
    </location>
</feature>
<evidence type="ECO:0000256" key="5">
    <source>
        <dbReference type="SAM" id="SignalP"/>
    </source>
</evidence>
<dbReference type="EMBL" id="OMKW01000001">
    <property type="protein sequence ID" value="SPF27877.1"/>
    <property type="molecule type" value="Genomic_DNA"/>
</dbReference>
<dbReference type="InterPro" id="IPR036737">
    <property type="entry name" value="OmpA-like_sf"/>
</dbReference>
<protein>
    <submittedName>
        <fullName evidence="7">Putative lipoprotein YiaD</fullName>
    </submittedName>
</protein>
<dbReference type="GO" id="GO:0009279">
    <property type="term" value="C:cell outer membrane"/>
    <property type="evidence" value="ECO:0007669"/>
    <property type="project" value="UniProtKB-SubCell"/>
</dbReference>
<organism evidence="7 8">
    <name type="scientific">Pontivivens insulae</name>
    <dbReference type="NCBI Taxonomy" id="1639689"/>
    <lineage>
        <taxon>Bacteria</taxon>
        <taxon>Pseudomonadati</taxon>
        <taxon>Pseudomonadota</taxon>
        <taxon>Alphaproteobacteria</taxon>
        <taxon>Rhodobacterales</taxon>
        <taxon>Paracoccaceae</taxon>
        <taxon>Pontivivens</taxon>
    </lineage>
</organism>
<name>A0A2R8A6K2_9RHOB</name>
<dbReference type="PRINTS" id="PR01021">
    <property type="entry name" value="OMPADOMAIN"/>
</dbReference>
<dbReference type="InterPro" id="IPR039567">
    <property type="entry name" value="Gly-zipper"/>
</dbReference>
<dbReference type="PANTHER" id="PTHR30329">
    <property type="entry name" value="STATOR ELEMENT OF FLAGELLAR MOTOR COMPLEX"/>
    <property type="match status" value="1"/>
</dbReference>
<dbReference type="PRINTS" id="PR01023">
    <property type="entry name" value="NAFLGMOTY"/>
</dbReference>
<evidence type="ECO:0000256" key="4">
    <source>
        <dbReference type="PROSITE-ProRule" id="PRU00473"/>
    </source>
</evidence>
<dbReference type="InterPro" id="IPR006664">
    <property type="entry name" value="OMP_bac"/>
</dbReference>
<evidence type="ECO:0000256" key="3">
    <source>
        <dbReference type="ARBA" id="ARBA00023237"/>
    </source>
</evidence>
<evidence type="ECO:0000313" key="8">
    <source>
        <dbReference type="Proteomes" id="UP000244932"/>
    </source>
</evidence>
<gene>
    <name evidence="7" type="primary">yiaD_1</name>
    <name evidence="7" type="ORF">POI8812_00172</name>
</gene>
<proteinExistence type="predicted"/>
<evidence type="ECO:0000259" key="6">
    <source>
        <dbReference type="PROSITE" id="PS51123"/>
    </source>
</evidence>
<keyword evidence="3" id="KW-0998">Cell outer membrane</keyword>
<accession>A0A2R8A6K2</accession>
<keyword evidence="2 4" id="KW-0472">Membrane</keyword>
<evidence type="ECO:0000256" key="1">
    <source>
        <dbReference type="ARBA" id="ARBA00004442"/>
    </source>
</evidence>
<dbReference type="PROSITE" id="PS51123">
    <property type="entry name" value="OMPA_2"/>
    <property type="match status" value="1"/>
</dbReference>
<feature type="domain" description="OmpA-like" evidence="6">
    <location>
        <begin position="99"/>
        <end position="216"/>
    </location>
</feature>
<dbReference type="InterPro" id="IPR006665">
    <property type="entry name" value="OmpA-like"/>
</dbReference>
<dbReference type="SUPFAM" id="SSF103088">
    <property type="entry name" value="OmpA-like"/>
    <property type="match status" value="1"/>
</dbReference>
<dbReference type="PANTHER" id="PTHR30329:SF21">
    <property type="entry name" value="LIPOPROTEIN YIAD-RELATED"/>
    <property type="match status" value="1"/>
</dbReference>
<keyword evidence="8" id="KW-1185">Reference proteome</keyword>
<dbReference type="Pfam" id="PF13488">
    <property type="entry name" value="Gly-zipper_Omp"/>
    <property type="match status" value="1"/>
</dbReference>
<keyword evidence="5" id="KW-0732">Signal</keyword>
<dbReference type="Pfam" id="PF00691">
    <property type="entry name" value="OmpA"/>
    <property type="match status" value="1"/>
</dbReference>
<dbReference type="PROSITE" id="PS51257">
    <property type="entry name" value="PROKAR_LIPOPROTEIN"/>
    <property type="match status" value="1"/>
</dbReference>
<dbReference type="Gene3D" id="3.30.1330.60">
    <property type="entry name" value="OmpA-like domain"/>
    <property type="match status" value="1"/>
</dbReference>
<dbReference type="AlphaFoldDB" id="A0A2R8A6K2"/>
<evidence type="ECO:0000313" key="7">
    <source>
        <dbReference type="EMBL" id="SPF27877.1"/>
    </source>
</evidence>
<comment type="subcellular location">
    <subcellularLocation>
        <location evidence="1">Cell outer membrane</location>
    </subcellularLocation>
</comment>
<reference evidence="7 8" key="1">
    <citation type="submission" date="2018-03" db="EMBL/GenBank/DDBJ databases">
        <authorList>
            <person name="Keele B.F."/>
        </authorList>
    </citation>
    <scope>NUCLEOTIDE SEQUENCE [LARGE SCALE GENOMIC DNA]</scope>
    <source>
        <strain evidence="7 8">CeCT 8812</strain>
    </source>
</reference>
<evidence type="ECO:0000256" key="2">
    <source>
        <dbReference type="ARBA" id="ARBA00023136"/>
    </source>
</evidence>
<feature type="chain" id="PRO_5015323849" evidence="5">
    <location>
        <begin position="23"/>
        <end position="217"/>
    </location>
</feature>
<dbReference type="RefSeq" id="WP_162844844.1">
    <property type="nucleotide sequence ID" value="NZ_OMKW01000001.1"/>
</dbReference>
<keyword evidence="7" id="KW-0449">Lipoprotein</keyword>